<dbReference type="RefSeq" id="XP_053586543.1">
    <property type="nucleotide sequence ID" value="XM_053726966.1"/>
</dbReference>
<dbReference type="Proteomes" id="UP000483820">
    <property type="component" value="Chromosome III"/>
</dbReference>
<proteinExistence type="predicted"/>
<sequence>MNRNSPFQSHGGVMTRTETIKVHCRRKESPLGSTPMGSLTNFLTISLAIDRANLSRVQTYFASTVVTKPVGLFVIDVVKQDNNKQDGIKQDDYSLLNWYRVSMAPFQTMAQRVGRLKTLITNTLTYATNVVNYVEQWETDRVAECRKAGEEGKTPASPSLEVTTDALNTLISVEVQLDGLPQVLQFRAAKLVEEAKEAEEDWEELESLCKEALLEREHQRQRLIVAVSEKIPIFQDIHRASKQTVDPPPLSPEQVLGLAESFEDPNLESVVASPMKFPLYNVLLTADKAEKNLQNGNSGLLAEQSHLPNETQQNLDEALGAQTRVVNTPILTVNNHNNPELGGAPAWNVTNQRVEERQIRRQNINEINNNPAATGIHRLIFNSPPAHKRGGHQLLREYSRRNNSTERFNPRNTAGYTNFGYNEENHERQYHERNFNGNAYSEYYQQQQRYNRMRYSEYPDHQNTWLQYQNQPNQTHQSQGNWYNQQIPYKRCEVCNGDHEITFCNQNDEVVARVCIKIGICPKCRAGGHQVSGCPLLYLEKEQARMNREKNHEESRNRNHFNDQESNRDNRNFVHQQRVNNQPRYAEQKNEISEKNLARHVANIKPFTGIISEYASFRNIMAEYLESETVSLVVRRDTLMQKISGEAAVQKSILDDPGKAIDITMKNLDRTYKRKGSTTIRNQFEKVIVTDENIDAFIKSLALSKSLHDKILEEEPHCFGHHSIKALLGRMPDAVRRMCNRMLRDETLSTEKIYEKAEEHLDNQIEDAEITGKSTNQTRISRDQQH</sequence>
<keyword evidence="1" id="KW-0175">Coiled coil</keyword>
<accession>A0A6A5H1S4</accession>
<dbReference type="GeneID" id="9817575"/>
<evidence type="ECO:0000256" key="1">
    <source>
        <dbReference type="SAM" id="Coils"/>
    </source>
</evidence>
<reference evidence="3 4" key="1">
    <citation type="submission" date="2019-12" db="EMBL/GenBank/DDBJ databases">
        <title>Chromosome-level assembly of the Caenorhabditis remanei genome.</title>
        <authorList>
            <person name="Teterina A.A."/>
            <person name="Willis J.H."/>
            <person name="Phillips P.C."/>
        </authorList>
    </citation>
    <scope>NUCLEOTIDE SEQUENCE [LARGE SCALE GENOMIC DNA]</scope>
    <source>
        <strain evidence="3 4">PX506</strain>
        <tissue evidence="3">Whole organism</tissue>
    </source>
</reference>
<feature type="compositionally biased region" description="Basic and acidic residues" evidence="2">
    <location>
        <begin position="547"/>
        <end position="572"/>
    </location>
</feature>
<evidence type="ECO:0000313" key="3">
    <source>
        <dbReference type="EMBL" id="KAF1760422.1"/>
    </source>
</evidence>
<name>A0A6A5H1S4_CAERE</name>
<evidence type="ECO:0000256" key="2">
    <source>
        <dbReference type="SAM" id="MobiDB-lite"/>
    </source>
</evidence>
<dbReference type="AlphaFoldDB" id="A0A6A5H1S4"/>
<dbReference type="KEGG" id="crq:GCK72_008671"/>
<feature type="region of interest" description="Disordered" evidence="2">
    <location>
        <begin position="764"/>
        <end position="786"/>
    </location>
</feature>
<organism evidence="3 4">
    <name type="scientific">Caenorhabditis remanei</name>
    <name type="common">Caenorhabditis vulgaris</name>
    <dbReference type="NCBI Taxonomy" id="31234"/>
    <lineage>
        <taxon>Eukaryota</taxon>
        <taxon>Metazoa</taxon>
        <taxon>Ecdysozoa</taxon>
        <taxon>Nematoda</taxon>
        <taxon>Chromadorea</taxon>
        <taxon>Rhabditida</taxon>
        <taxon>Rhabditina</taxon>
        <taxon>Rhabditomorpha</taxon>
        <taxon>Rhabditoidea</taxon>
        <taxon>Rhabditidae</taxon>
        <taxon>Peloderinae</taxon>
        <taxon>Caenorhabditis</taxon>
    </lineage>
</organism>
<dbReference type="EMBL" id="WUAV01000003">
    <property type="protein sequence ID" value="KAF1760422.1"/>
    <property type="molecule type" value="Genomic_DNA"/>
</dbReference>
<feature type="coiled-coil region" evidence="1">
    <location>
        <begin position="188"/>
        <end position="215"/>
    </location>
</feature>
<comment type="caution">
    <text evidence="3">The sequence shown here is derived from an EMBL/GenBank/DDBJ whole genome shotgun (WGS) entry which is preliminary data.</text>
</comment>
<gene>
    <name evidence="3" type="ORF">GCK72_008671</name>
</gene>
<dbReference type="CTD" id="9817575"/>
<evidence type="ECO:0000313" key="4">
    <source>
        <dbReference type="Proteomes" id="UP000483820"/>
    </source>
</evidence>
<feature type="region of interest" description="Disordered" evidence="2">
    <location>
        <begin position="547"/>
        <end position="573"/>
    </location>
</feature>
<protein>
    <submittedName>
        <fullName evidence="3">Uncharacterized protein</fullName>
    </submittedName>
</protein>